<dbReference type="PANTHER" id="PTHR34154:SF3">
    <property type="entry name" value="ALKALI-SENSITIVE LINKAGE PROTEIN 1"/>
    <property type="match status" value="1"/>
</dbReference>
<evidence type="ECO:0008006" key="7">
    <source>
        <dbReference type="Google" id="ProtNLM"/>
    </source>
</evidence>
<evidence type="ECO:0000256" key="1">
    <source>
        <dbReference type="ARBA" id="ARBA00022801"/>
    </source>
</evidence>
<dbReference type="EMBL" id="JRYR02000002">
    <property type="protein sequence ID" value="OHX64450.1"/>
    <property type="molecule type" value="Genomic_DNA"/>
</dbReference>
<organism evidence="5 6">
    <name type="scientific">Flammeovirga pacifica</name>
    <dbReference type="NCBI Taxonomy" id="915059"/>
    <lineage>
        <taxon>Bacteria</taxon>
        <taxon>Pseudomonadati</taxon>
        <taxon>Bacteroidota</taxon>
        <taxon>Cytophagia</taxon>
        <taxon>Cytophagales</taxon>
        <taxon>Flammeovirgaceae</taxon>
        <taxon>Flammeovirga</taxon>
    </lineage>
</organism>
<dbReference type="RefSeq" id="WP_084812345.1">
    <property type="nucleotide sequence ID" value="NZ_JRYR02000002.1"/>
</dbReference>
<dbReference type="InterPro" id="IPR017853">
    <property type="entry name" value="GH"/>
</dbReference>
<gene>
    <name evidence="5" type="ORF">NH26_22970</name>
</gene>
<feature type="domain" description="CBM-cenC" evidence="3">
    <location>
        <begin position="491"/>
        <end position="614"/>
    </location>
</feature>
<dbReference type="Gene3D" id="2.60.120.260">
    <property type="entry name" value="Galactose-binding domain-like"/>
    <property type="match status" value="3"/>
</dbReference>
<accession>A0A1S1YTU9</accession>
<dbReference type="STRING" id="915059.NH26_22970"/>
<name>A0A1S1YTU9_FLAPC</name>
<evidence type="ECO:0000259" key="4">
    <source>
        <dbReference type="Pfam" id="PF11790"/>
    </source>
</evidence>
<feature type="domain" description="CBM-cenC" evidence="3">
    <location>
        <begin position="643"/>
        <end position="775"/>
    </location>
</feature>
<feature type="chain" id="PRO_5012119550" description="CBM-cenC domain-containing protein" evidence="2">
    <location>
        <begin position="23"/>
        <end position="792"/>
    </location>
</feature>
<evidence type="ECO:0000313" key="5">
    <source>
        <dbReference type="EMBL" id="OHX64450.1"/>
    </source>
</evidence>
<dbReference type="OrthoDB" id="9809583at2"/>
<keyword evidence="2" id="KW-0732">Signal</keyword>
<evidence type="ECO:0000259" key="3">
    <source>
        <dbReference type="Pfam" id="PF02018"/>
    </source>
</evidence>
<dbReference type="InterPro" id="IPR008979">
    <property type="entry name" value="Galactose-bd-like_sf"/>
</dbReference>
<dbReference type="InterPro" id="IPR024655">
    <property type="entry name" value="Asl1_glyco_hydro_catalytic"/>
</dbReference>
<comment type="caution">
    <text evidence="5">The sequence shown here is derived from an EMBL/GenBank/DDBJ whole genome shotgun (WGS) entry which is preliminary data.</text>
</comment>
<feature type="domain" description="Asl1-like glycosyl hydrolase catalytic" evidence="4">
    <location>
        <begin position="69"/>
        <end position="287"/>
    </location>
</feature>
<dbReference type="Pfam" id="PF02018">
    <property type="entry name" value="CBM_4_9"/>
    <property type="match status" value="3"/>
</dbReference>
<feature type="signal peptide" evidence="2">
    <location>
        <begin position="1"/>
        <end position="22"/>
    </location>
</feature>
<dbReference type="Proteomes" id="UP000179797">
    <property type="component" value="Unassembled WGS sequence"/>
</dbReference>
<evidence type="ECO:0000256" key="2">
    <source>
        <dbReference type="SAM" id="SignalP"/>
    </source>
</evidence>
<evidence type="ECO:0000313" key="6">
    <source>
        <dbReference type="Proteomes" id="UP000179797"/>
    </source>
</evidence>
<dbReference type="Pfam" id="PF11790">
    <property type="entry name" value="Glyco_hydro_cc"/>
    <property type="match status" value="1"/>
</dbReference>
<dbReference type="AlphaFoldDB" id="A0A1S1YTU9"/>
<reference evidence="5 6" key="1">
    <citation type="journal article" date="2012" name="Int. J. Syst. Evol. Microbiol.">
        <title>Flammeovirga pacifica sp. nov., isolated from deep-sea sediment.</title>
        <authorList>
            <person name="Xu H."/>
            <person name="Fu Y."/>
            <person name="Yang N."/>
            <person name="Ding Z."/>
            <person name="Lai Q."/>
            <person name="Zeng R."/>
        </authorList>
    </citation>
    <scope>NUCLEOTIDE SEQUENCE [LARGE SCALE GENOMIC DNA]</scope>
    <source>
        <strain evidence="6">DSM 24597 / LMG 26175 / WPAGA1</strain>
    </source>
</reference>
<keyword evidence="1" id="KW-0378">Hydrolase</keyword>
<dbReference type="Gene3D" id="3.20.20.80">
    <property type="entry name" value="Glycosidases"/>
    <property type="match status" value="1"/>
</dbReference>
<dbReference type="PROSITE" id="PS51257">
    <property type="entry name" value="PROKAR_LIPOPROTEIN"/>
    <property type="match status" value="1"/>
</dbReference>
<dbReference type="SUPFAM" id="SSF51445">
    <property type="entry name" value="(Trans)glycosidases"/>
    <property type="match status" value="1"/>
</dbReference>
<dbReference type="GO" id="GO:0071966">
    <property type="term" value="P:fungal-type cell wall polysaccharide metabolic process"/>
    <property type="evidence" value="ECO:0007669"/>
    <property type="project" value="TreeGrafter"/>
</dbReference>
<dbReference type="InterPro" id="IPR003305">
    <property type="entry name" value="CenC_carb-bd"/>
</dbReference>
<proteinExistence type="predicted"/>
<sequence>MKNTFKNIILILPLLATLISCDLDDMINNRPVAGEGEVAPEVSYYKKGYGQTLKTPIWSNCVAGVLPYWHYSWGNDYPTDLPDNVEFVPMLWGRNDVAGKVEKLKELAAEGKISYLLGFNEPDKEDQAHMTVEEAIELWPLLETVGVPLGSPAPASLSSGWLDDFMVQANAKGLRVDFICLHRYTDSIDPNKWMEAFQNANTKWGLPIWVTEMGLADWTATSPETNKRTKEQAYDLMAELLPMMDAASYIQRYAWFDGGRAKNQAALHISAIYEQNTDMLTDLGALYAEHDANLSTGGGSGEIPEAGDYGLVVDGGFELRNIDGAWGGYDNGFTDETTARHGMVSGKIQEDKNGDGGSMLQEITVEPNTVYEFNYSTKWASTPDGTILVQVQDRTPSSKPEAGWDRLYAEEISTSTDWADVKTKFTTGPNTTKVFLVFYKGGTNDNTNAGLTVLYIDEVAVFKTDEVVIPDPDVKPVPDSGLIVDGGFETVTPGTFPSTGTPWYGFDGSFVQDIAGAHTGEQYAVLSMDNNKDGAFLNQVVNGISGNKVYAIDLHSKWLTAPTTAGIIKIFDITDGGKTELLNGNFDSSTDWTKSTLTFETNATTSDLRITIIKPGGEFENIVHIDDVLLFEEGDVEPPVTEDLVQDGDFENLTAGALSATTSPWSGYNSGSADVITSAIATAYEGEQCGRLKKDDASIIQTITVEEGKTYVFSLFTKWEDGPGKDLKFTIKPSNENSLKHQETITESSEWAETTFEYTVPTGHNSLTFNIYKGKDNDGGYFLIDNVSVKEK</sequence>
<protein>
    <recommendedName>
        <fullName evidence="7">CBM-cenC domain-containing protein</fullName>
    </recommendedName>
</protein>
<feature type="domain" description="CBM-cenC" evidence="3">
    <location>
        <begin position="311"/>
        <end position="441"/>
    </location>
</feature>
<keyword evidence="6" id="KW-1185">Reference proteome</keyword>
<dbReference type="PANTHER" id="PTHR34154">
    <property type="entry name" value="ALKALI-SENSITIVE LINKAGE PROTEIN 1"/>
    <property type="match status" value="1"/>
</dbReference>
<dbReference type="GO" id="GO:0016798">
    <property type="term" value="F:hydrolase activity, acting on glycosyl bonds"/>
    <property type="evidence" value="ECO:0007669"/>
    <property type="project" value="InterPro"/>
</dbReference>
<dbReference type="SUPFAM" id="SSF49785">
    <property type="entry name" value="Galactose-binding domain-like"/>
    <property type="match status" value="3"/>
</dbReference>
<dbReference type="InterPro" id="IPR053183">
    <property type="entry name" value="ASL1"/>
</dbReference>